<feature type="compositionally biased region" description="Basic and acidic residues" evidence="1">
    <location>
        <begin position="7"/>
        <end position="35"/>
    </location>
</feature>
<dbReference type="Proteomes" id="UP000788993">
    <property type="component" value="Unassembled WGS sequence"/>
</dbReference>
<dbReference type="AlphaFoldDB" id="A0A9P8PA91"/>
<evidence type="ECO:0000313" key="2">
    <source>
        <dbReference type="EMBL" id="KAH3667870.1"/>
    </source>
</evidence>
<reference evidence="2" key="2">
    <citation type="submission" date="2021-01" db="EMBL/GenBank/DDBJ databases">
        <authorList>
            <person name="Schikora-Tamarit M.A."/>
        </authorList>
    </citation>
    <scope>NUCLEOTIDE SEQUENCE</scope>
    <source>
        <strain evidence="2">NCAIM Y.01608</strain>
    </source>
</reference>
<evidence type="ECO:0000313" key="3">
    <source>
        <dbReference type="Proteomes" id="UP000788993"/>
    </source>
</evidence>
<sequence>GINDGALRNKTDRMAKLQRRERNRQARQGEGDRHATASLPKHLFSGKRGAGKTDRR</sequence>
<accession>A0A9P8PA91</accession>
<protein>
    <submittedName>
        <fullName evidence="2">Uncharacterized protein</fullName>
    </submittedName>
</protein>
<feature type="non-terminal residue" evidence="2">
    <location>
        <position position="1"/>
    </location>
</feature>
<name>A0A9P8PA91_9ASCO</name>
<organism evidence="2 3">
    <name type="scientific">Ogataea polymorpha</name>
    <dbReference type="NCBI Taxonomy" id="460523"/>
    <lineage>
        <taxon>Eukaryota</taxon>
        <taxon>Fungi</taxon>
        <taxon>Dikarya</taxon>
        <taxon>Ascomycota</taxon>
        <taxon>Saccharomycotina</taxon>
        <taxon>Pichiomycetes</taxon>
        <taxon>Pichiales</taxon>
        <taxon>Pichiaceae</taxon>
        <taxon>Ogataea</taxon>
    </lineage>
</organism>
<proteinExistence type="predicted"/>
<gene>
    <name evidence="2" type="ORF">OGATHE_003067</name>
</gene>
<feature type="region of interest" description="Disordered" evidence="1">
    <location>
        <begin position="1"/>
        <end position="56"/>
    </location>
</feature>
<keyword evidence="3" id="KW-1185">Reference proteome</keyword>
<comment type="caution">
    <text evidence="2">The sequence shown here is derived from an EMBL/GenBank/DDBJ whole genome shotgun (WGS) entry which is preliminary data.</text>
</comment>
<reference evidence="2" key="1">
    <citation type="journal article" date="2021" name="Open Biol.">
        <title>Shared evolutionary footprints suggest mitochondrial oxidative damage underlies multiple complex I losses in fungi.</title>
        <authorList>
            <person name="Schikora-Tamarit M.A."/>
            <person name="Marcet-Houben M."/>
            <person name="Nosek J."/>
            <person name="Gabaldon T."/>
        </authorList>
    </citation>
    <scope>NUCLEOTIDE SEQUENCE</scope>
    <source>
        <strain evidence="2">NCAIM Y.01608</strain>
    </source>
</reference>
<dbReference type="EMBL" id="JAEUBD010001043">
    <property type="protein sequence ID" value="KAH3667870.1"/>
    <property type="molecule type" value="Genomic_DNA"/>
</dbReference>
<evidence type="ECO:0000256" key="1">
    <source>
        <dbReference type="SAM" id="MobiDB-lite"/>
    </source>
</evidence>